<protein>
    <submittedName>
        <fullName evidence="1">Uncharacterized protein</fullName>
    </submittedName>
</protein>
<reference evidence="1" key="1">
    <citation type="submission" date="2018-02" db="EMBL/GenBank/DDBJ databases">
        <title>Rhizophora mucronata_Transcriptome.</title>
        <authorList>
            <person name="Meera S.P."/>
            <person name="Sreeshan A."/>
            <person name="Augustine A."/>
        </authorList>
    </citation>
    <scope>NUCLEOTIDE SEQUENCE</scope>
    <source>
        <tissue evidence="1">Leaf</tissue>
    </source>
</reference>
<dbReference type="EMBL" id="GGEC01035991">
    <property type="protein sequence ID" value="MBX16475.1"/>
    <property type="molecule type" value="Transcribed_RNA"/>
</dbReference>
<evidence type="ECO:0000313" key="1">
    <source>
        <dbReference type="EMBL" id="MBX16475.1"/>
    </source>
</evidence>
<proteinExistence type="predicted"/>
<name>A0A2P2LES3_RHIMU</name>
<accession>A0A2P2LES3</accession>
<dbReference type="AlphaFoldDB" id="A0A2P2LES3"/>
<organism evidence="1">
    <name type="scientific">Rhizophora mucronata</name>
    <name type="common">Asiatic mangrove</name>
    <dbReference type="NCBI Taxonomy" id="61149"/>
    <lineage>
        <taxon>Eukaryota</taxon>
        <taxon>Viridiplantae</taxon>
        <taxon>Streptophyta</taxon>
        <taxon>Embryophyta</taxon>
        <taxon>Tracheophyta</taxon>
        <taxon>Spermatophyta</taxon>
        <taxon>Magnoliopsida</taxon>
        <taxon>eudicotyledons</taxon>
        <taxon>Gunneridae</taxon>
        <taxon>Pentapetalae</taxon>
        <taxon>rosids</taxon>
        <taxon>fabids</taxon>
        <taxon>Malpighiales</taxon>
        <taxon>Rhizophoraceae</taxon>
        <taxon>Rhizophora</taxon>
    </lineage>
</organism>
<sequence length="161" mass="18637">MRYIERKSATITNMLALKIGQLILIDSASKFNVQNFTDPLVDSTKVKTKKREQKTPLHPIGQKNTKIANQQIRIHVQIEERGKWLLHQKHCMADAKVSQLLPILLSFSSYHWVTVSSFSGPEIPQISESQKENQFHLPLQWCCVNVTHYILTTYIVLLREK</sequence>